<dbReference type="HOGENOM" id="CLU_1764660_0_0_6"/>
<sequence>MMADQCQNSDERNIAGEIRMMTYGIALLLHILAATIWTGGHIVLATIILPDVLRRKTPQKLLSFEALFERIAMPALLIQVVTGIYLAYHLLPDYSQWHQLNNPVSHGIIAKLTLLLITVLLALDARFRVMPKLSEDNLGDMAWHIIAVTLLAILFVATGVSFRTGWLF</sequence>
<dbReference type="EMBL" id="CP007142">
    <property type="protein sequence ID" value="AJQ93582.1"/>
    <property type="molecule type" value="Genomic_DNA"/>
</dbReference>
<dbReference type="STRING" id="1445510.YC6258_01534"/>
<evidence type="ECO:0000256" key="1">
    <source>
        <dbReference type="SAM" id="Phobius"/>
    </source>
</evidence>
<reference evidence="3 4" key="1">
    <citation type="submission" date="2014-01" db="EMBL/GenBank/DDBJ databases">
        <title>Full genme sequencing of cellulolytic bacterium Gynuella sunshinyii YC6258T gen. nov., sp. nov.</title>
        <authorList>
            <person name="Khan H."/>
            <person name="Chung E.J."/>
            <person name="Chung Y.R."/>
        </authorList>
    </citation>
    <scope>NUCLEOTIDE SEQUENCE [LARGE SCALE GENOMIC DNA]</scope>
    <source>
        <strain evidence="3 4">YC6258</strain>
    </source>
</reference>
<feature type="transmembrane region" description="Helical" evidence="1">
    <location>
        <begin position="71"/>
        <end position="88"/>
    </location>
</feature>
<evidence type="ECO:0000313" key="4">
    <source>
        <dbReference type="Proteomes" id="UP000032266"/>
    </source>
</evidence>
<proteinExistence type="predicted"/>
<evidence type="ECO:0000313" key="3">
    <source>
        <dbReference type="EMBL" id="AJQ93582.1"/>
    </source>
</evidence>
<feature type="transmembrane region" description="Helical" evidence="1">
    <location>
        <begin position="108"/>
        <end position="129"/>
    </location>
</feature>
<protein>
    <submittedName>
        <fullName evidence="3">Putative copper export protein</fullName>
    </submittedName>
</protein>
<keyword evidence="1" id="KW-1133">Transmembrane helix</keyword>
<dbReference type="PATRIC" id="fig|1445510.3.peg.1500"/>
<accession>A0A0C5VG46</accession>
<feature type="transmembrane region" description="Helical" evidence="1">
    <location>
        <begin position="141"/>
        <end position="162"/>
    </location>
</feature>
<keyword evidence="1" id="KW-0812">Transmembrane</keyword>
<evidence type="ECO:0000259" key="2">
    <source>
        <dbReference type="Pfam" id="PF05425"/>
    </source>
</evidence>
<gene>
    <name evidence="3" type="ORF">YC6258_01534</name>
</gene>
<dbReference type="InterPro" id="IPR008457">
    <property type="entry name" value="Cu-R_CopD_dom"/>
</dbReference>
<dbReference type="Proteomes" id="UP000032266">
    <property type="component" value="Chromosome"/>
</dbReference>
<keyword evidence="1" id="KW-0472">Membrane</keyword>
<keyword evidence="4" id="KW-1185">Reference proteome</keyword>
<name>A0A0C5VG46_9GAMM</name>
<organism evidence="3 4">
    <name type="scientific">Gynuella sunshinyii YC6258</name>
    <dbReference type="NCBI Taxonomy" id="1445510"/>
    <lineage>
        <taxon>Bacteria</taxon>
        <taxon>Pseudomonadati</taxon>
        <taxon>Pseudomonadota</taxon>
        <taxon>Gammaproteobacteria</taxon>
        <taxon>Oceanospirillales</taxon>
        <taxon>Saccharospirillaceae</taxon>
        <taxon>Gynuella</taxon>
    </lineage>
</organism>
<dbReference type="KEGG" id="gsn:YC6258_01534"/>
<dbReference type="Pfam" id="PF05425">
    <property type="entry name" value="CopD"/>
    <property type="match status" value="1"/>
</dbReference>
<feature type="transmembrane region" description="Helical" evidence="1">
    <location>
        <begin position="20"/>
        <end position="50"/>
    </location>
</feature>
<dbReference type="AlphaFoldDB" id="A0A0C5VG46"/>
<dbReference type="GO" id="GO:0016020">
    <property type="term" value="C:membrane"/>
    <property type="evidence" value="ECO:0007669"/>
    <property type="project" value="InterPro"/>
</dbReference>
<feature type="domain" description="Copper resistance protein D" evidence="2">
    <location>
        <begin position="66"/>
        <end position="159"/>
    </location>
</feature>